<keyword evidence="10" id="KW-1185">Reference proteome</keyword>
<accession>A0A9P6ZQM3</accession>
<dbReference type="GO" id="GO:0016791">
    <property type="term" value="F:phosphatase activity"/>
    <property type="evidence" value="ECO:0007669"/>
    <property type="project" value="TreeGrafter"/>
</dbReference>
<dbReference type="InterPro" id="IPR036075">
    <property type="entry name" value="ARMT-1-like_metal-bd_sf"/>
</dbReference>
<comment type="cofactor">
    <cofactor evidence="7">
        <name>Mn(2+)</name>
        <dbReference type="ChEBI" id="CHEBI:29035"/>
    </cofactor>
    <cofactor evidence="7">
        <name>Ni(2+)</name>
        <dbReference type="ChEBI" id="CHEBI:49786"/>
    </cofactor>
</comment>
<evidence type="ECO:0000256" key="2">
    <source>
        <dbReference type="ARBA" id="ARBA00009519"/>
    </source>
</evidence>
<evidence type="ECO:0000256" key="5">
    <source>
        <dbReference type="ARBA" id="ARBA00023211"/>
    </source>
</evidence>
<dbReference type="GO" id="GO:0006974">
    <property type="term" value="P:DNA damage response"/>
    <property type="evidence" value="ECO:0007669"/>
    <property type="project" value="TreeGrafter"/>
</dbReference>
<dbReference type="OrthoDB" id="541375at2759"/>
<proteinExistence type="inferred from homology"/>
<comment type="catalytic activity">
    <reaction evidence="1 7">
        <text>beta-D-fructose 1-phosphate + H2O = D-fructose + phosphate</text>
        <dbReference type="Rhea" id="RHEA:35603"/>
        <dbReference type="ChEBI" id="CHEBI:15377"/>
        <dbReference type="ChEBI" id="CHEBI:37721"/>
        <dbReference type="ChEBI" id="CHEBI:43474"/>
        <dbReference type="ChEBI" id="CHEBI:138881"/>
    </reaction>
</comment>
<gene>
    <name evidence="9" type="ORF">EV702DRAFT_1122165</name>
</gene>
<evidence type="ECO:0000256" key="6">
    <source>
        <dbReference type="ARBA" id="ARBA00048809"/>
    </source>
</evidence>
<feature type="domain" description="Damage-control phosphatase ARMT1-like metal-binding" evidence="8">
    <location>
        <begin position="25"/>
        <end position="454"/>
    </location>
</feature>
<dbReference type="InterPro" id="IPR002791">
    <property type="entry name" value="ARMT1-like_metal-bd"/>
</dbReference>
<sequence>MKREMFQAPYPPYDPTDTSGFSYDTVVKRWPIILTNIIDHVHRLLHGMTLEAQQVRDLDLSRAEELSKKTKEGQEIISEISRLKYRMARDHELENIPQDGDILVAEYNAELDSLKQASCNTWFSAPWLYAECYLYRLIRAHFNQRTYWRGFDPFSTQKEGMFKKSGAAIYQIATTLHELESEKVKLQGDPDKLEVLFKEMIQMCLWGNATDLSLLTHLSPSDIEHLQTVGKEAQEARSEFILKDDQGAVWSYIKTLANQGKRLDFVLDNAGFELFTDFVFADFLVTYTPYFSQVVFHPKLFPWFVSDVTPADFTNTISSLLSSAFFPPNSTTSPDSVAHLQQMVTRWKNYIDKGIFTLATDISNGQKMTEFWNGPWPYWNMNELAPELGQWLNGSGLVIFKGDLNYRKLAGDVKWPVSTPFPTAIGPLAGSFPLLSLRTNKADVAVGIDEKVAEDLDNKGEKWRVSGKYALVSFLPGRIIQ</sequence>
<organism evidence="9 10">
    <name type="scientific">Suillus placidus</name>
    <dbReference type="NCBI Taxonomy" id="48579"/>
    <lineage>
        <taxon>Eukaryota</taxon>
        <taxon>Fungi</taxon>
        <taxon>Dikarya</taxon>
        <taxon>Basidiomycota</taxon>
        <taxon>Agaricomycotina</taxon>
        <taxon>Agaricomycetes</taxon>
        <taxon>Agaricomycetidae</taxon>
        <taxon>Boletales</taxon>
        <taxon>Suillineae</taxon>
        <taxon>Suillaceae</taxon>
        <taxon>Suillus</taxon>
    </lineage>
</organism>
<comment type="similarity">
    <text evidence="2 7">Belongs to the damage-control phosphatase family. Sugar phosphate phosphatase III subfamily.</text>
</comment>
<comment type="function">
    <text evidence="7">Metal-dependent phosphatase that shows phosphatase activity against several substrates, including fructose-1-phosphate and fructose-6-phosphate. Its preference for fructose-1-phosphate, a strong glycating agent that causes DNA damage rather than a canonical yeast metabolite, suggests a damage-control function in hexose phosphate metabolism.</text>
</comment>
<evidence type="ECO:0000259" key="8">
    <source>
        <dbReference type="Pfam" id="PF01937"/>
    </source>
</evidence>
<reference evidence="9" key="1">
    <citation type="journal article" date="2020" name="New Phytol.">
        <title>Comparative genomics reveals dynamic genome evolution in host specialist ectomycorrhizal fungi.</title>
        <authorList>
            <person name="Lofgren L.A."/>
            <person name="Nguyen N.H."/>
            <person name="Vilgalys R."/>
            <person name="Ruytinx J."/>
            <person name="Liao H.L."/>
            <person name="Branco S."/>
            <person name="Kuo A."/>
            <person name="LaButti K."/>
            <person name="Lipzen A."/>
            <person name="Andreopoulos W."/>
            <person name="Pangilinan J."/>
            <person name="Riley R."/>
            <person name="Hundley H."/>
            <person name="Na H."/>
            <person name="Barry K."/>
            <person name="Grigoriev I.V."/>
            <person name="Stajich J.E."/>
            <person name="Kennedy P.G."/>
        </authorList>
    </citation>
    <scope>NUCLEOTIDE SEQUENCE</scope>
    <source>
        <strain evidence="9">DOB743</strain>
    </source>
</reference>
<keyword evidence="3 7" id="KW-0479">Metal-binding</keyword>
<dbReference type="GO" id="GO:0005634">
    <property type="term" value="C:nucleus"/>
    <property type="evidence" value="ECO:0007669"/>
    <property type="project" value="TreeGrafter"/>
</dbReference>
<dbReference type="EMBL" id="JABBWD010000039">
    <property type="protein sequence ID" value="KAG1774711.1"/>
    <property type="molecule type" value="Genomic_DNA"/>
</dbReference>
<comment type="catalytic activity">
    <reaction evidence="6 7">
        <text>beta-D-fructose 6-phosphate = dihydroxyacetone + D-glyceraldehyde 3-phosphate</text>
        <dbReference type="Rhea" id="RHEA:28002"/>
        <dbReference type="ChEBI" id="CHEBI:16016"/>
        <dbReference type="ChEBI" id="CHEBI:57634"/>
        <dbReference type="ChEBI" id="CHEBI:59776"/>
    </reaction>
</comment>
<dbReference type="Gene3D" id="3.40.50.10880">
    <property type="entry name" value="Uncharacterised protein PF01937, DUF89, domain 3"/>
    <property type="match status" value="1"/>
</dbReference>
<dbReference type="EC" id="3.1.3.-" evidence="7"/>
<evidence type="ECO:0000256" key="7">
    <source>
        <dbReference type="RuleBase" id="RU367030"/>
    </source>
</evidence>
<dbReference type="PANTHER" id="PTHR12260">
    <property type="entry name" value="DAMAGE-CONTROL PHOSPHATASE ARMT1"/>
    <property type="match status" value="1"/>
</dbReference>
<keyword evidence="5 7" id="KW-0464">Manganese</keyword>
<name>A0A9P6ZQM3_9AGAM</name>
<evidence type="ECO:0000256" key="3">
    <source>
        <dbReference type="ARBA" id="ARBA00022723"/>
    </source>
</evidence>
<evidence type="ECO:0000313" key="9">
    <source>
        <dbReference type="EMBL" id="KAG1774711.1"/>
    </source>
</evidence>
<evidence type="ECO:0000313" key="10">
    <source>
        <dbReference type="Proteomes" id="UP000714275"/>
    </source>
</evidence>
<dbReference type="Pfam" id="PF01937">
    <property type="entry name" value="ARMT1-like_dom"/>
    <property type="match status" value="1"/>
</dbReference>
<dbReference type="PANTHER" id="PTHR12260:SF6">
    <property type="entry name" value="DAMAGE-CONTROL PHOSPHATASE ARMT1"/>
    <property type="match status" value="1"/>
</dbReference>
<dbReference type="InterPro" id="IPR039763">
    <property type="entry name" value="ARMT1"/>
</dbReference>
<dbReference type="AlphaFoldDB" id="A0A9P6ZQM3"/>
<evidence type="ECO:0000256" key="1">
    <source>
        <dbReference type="ARBA" id="ARBA00001326"/>
    </source>
</evidence>
<comment type="domain">
    <text evidence="7">Subfamily III proteins have a conserved RTxK motif about 40-50 residues from the C-terminus; the threonine may be replaced by serine or cysteine.</text>
</comment>
<dbReference type="GO" id="GO:0046872">
    <property type="term" value="F:metal ion binding"/>
    <property type="evidence" value="ECO:0007669"/>
    <property type="project" value="UniProtKB-UniRule"/>
</dbReference>
<dbReference type="Gene3D" id="1.20.930.60">
    <property type="match status" value="1"/>
</dbReference>
<dbReference type="Proteomes" id="UP000714275">
    <property type="component" value="Unassembled WGS sequence"/>
</dbReference>
<keyword evidence="4 7" id="KW-0378">Hydrolase</keyword>
<comment type="caution">
    <text evidence="9">The sequence shown here is derived from an EMBL/GenBank/DDBJ whole genome shotgun (WGS) entry which is preliminary data.</text>
</comment>
<dbReference type="SUPFAM" id="SSF111321">
    <property type="entry name" value="AF1104-like"/>
    <property type="match status" value="1"/>
</dbReference>
<protein>
    <recommendedName>
        <fullName evidence="7">Sugar phosphate phosphatase</fullName>
        <ecNumber evidence="7">3.1.3.-</ecNumber>
    </recommendedName>
</protein>
<evidence type="ECO:0000256" key="4">
    <source>
        <dbReference type="ARBA" id="ARBA00022801"/>
    </source>
</evidence>